<keyword evidence="2" id="KW-0812">Transmembrane</keyword>
<accession>A0A0L8KIZ0</accession>
<evidence type="ECO:0000313" key="4">
    <source>
        <dbReference type="Proteomes" id="UP000037023"/>
    </source>
</evidence>
<name>A0A0L8KIZ0_STRVR</name>
<dbReference type="Proteomes" id="UP000037023">
    <property type="component" value="Unassembled WGS sequence"/>
</dbReference>
<proteinExistence type="predicted"/>
<protein>
    <submittedName>
        <fullName evidence="3">Uncharacterized protein</fullName>
    </submittedName>
</protein>
<gene>
    <name evidence="3" type="ORF">ADK34_17015</name>
</gene>
<dbReference type="PATRIC" id="fig|1938.6.peg.3679"/>
<sequence>MIDRTSPSLSSQGPLPSASASTTAGSDSASITASPTDDAGPTGSLANTGSSSTTITLLFGGVDLLLAGAAAFYLSRLRTKPGDAQSAASAGEHRSSSTD</sequence>
<evidence type="ECO:0000313" key="3">
    <source>
        <dbReference type="EMBL" id="KOG25918.1"/>
    </source>
</evidence>
<keyword evidence="2" id="KW-1133">Transmembrane helix</keyword>
<feature type="compositionally biased region" description="Low complexity" evidence="1">
    <location>
        <begin position="1"/>
        <end position="34"/>
    </location>
</feature>
<comment type="caution">
    <text evidence="3">The sequence shown here is derived from an EMBL/GenBank/DDBJ whole genome shotgun (WGS) entry which is preliminary data.</text>
</comment>
<keyword evidence="2" id="KW-0472">Membrane</keyword>
<dbReference type="EMBL" id="LGUP01000148">
    <property type="protein sequence ID" value="KOG25918.1"/>
    <property type="molecule type" value="Genomic_DNA"/>
</dbReference>
<feature type="transmembrane region" description="Helical" evidence="2">
    <location>
        <begin position="55"/>
        <end position="74"/>
    </location>
</feature>
<evidence type="ECO:0000256" key="1">
    <source>
        <dbReference type="SAM" id="MobiDB-lite"/>
    </source>
</evidence>
<dbReference type="AlphaFoldDB" id="A0A0L8KIZ0"/>
<evidence type="ECO:0000256" key="2">
    <source>
        <dbReference type="SAM" id="Phobius"/>
    </source>
</evidence>
<dbReference type="RefSeq" id="WP_033212677.1">
    <property type="nucleotide sequence ID" value="NZ_LGUP01000148.1"/>
</dbReference>
<organism evidence="3 4">
    <name type="scientific">Streptomyces viridochromogenes</name>
    <dbReference type="NCBI Taxonomy" id="1938"/>
    <lineage>
        <taxon>Bacteria</taxon>
        <taxon>Bacillati</taxon>
        <taxon>Actinomycetota</taxon>
        <taxon>Actinomycetes</taxon>
        <taxon>Kitasatosporales</taxon>
        <taxon>Streptomycetaceae</taxon>
        <taxon>Streptomyces</taxon>
    </lineage>
</organism>
<dbReference type="NCBIfam" id="TIGR01167">
    <property type="entry name" value="LPXTG_anchor"/>
    <property type="match status" value="1"/>
</dbReference>
<reference evidence="3 4" key="1">
    <citation type="submission" date="2015-06" db="EMBL/GenBank/DDBJ databases">
        <authorList>
            <person name="Hoefler B.C."/>
            <person name="Straight P.D."/>
        </authorList>
    </citation>
    <scope>NUCLEOTIDE SEQUENCE [LARGE SCALE GENOMIC DNA]</scope>
    <source>
        <strain evidence="3 4">NRRL 3427</strain>
    </source>
</reference>
<feature type="region of interest" description="Disordered" evidence="1">
    <location>
        <begin position="1"/>
        <end position="50"/>
    </location>
</feature>